<protein>
    <submittedName>
        <fullName evidence="2">Uncharacterized protein</fullName>
    </submittedName>
</protein>
<sequence>MLKELNRLLPEEKKTTVKKGEENGLEFNGMVNWKTEKEQSPSSEEVEKKHESRFANPLHQATRSSVAAETGGNPPAIAGACPLISQMKQGYIVEDEGNERSRLYVFSRKVVGGLEGLVNGLQVERIKEEKIGKLVVWGHDMEGAQQEDCRNLSKTTEARVGHFMKLAQHVEDKNALVRMA</sequence>
<evidence type="ECO:0000313" key="2">
    <source>
        <dbReference type="EMBL" id="CAA2998416.1"/>
    </source>
</evidence>
<feature type="region of interest" description="Disordered" evidence="1">
    <location>
        <begin position="1"/>
        <end position="71"/>
    </location>
</feature>
<feature type="compositionally biased region" description="Basic and acidic residues" evidence="1">
    <location>
        <begin position="34"/>
        <end position="53"/>
    </location>
</feature>
<gene>
    <name evidence="2" type="ORF">OLEA9_A090944</name>
</gene>
<dbReference type="Gramene" id="OE9A090944T1">
    <property type="protein sequence ID" value="OE9A090944C1"/>
    <property type="gene ID" value="OE9A090944"/>
</dbReference>
<dbReference type="EMBL" id="CACTIH010005593">
    <property type="protein sequence ID" value="CAA2998416.1"/>
    <property type="molecule type" value="Genomic_DNA"/>
</dbReference>
<dbReference type="Proteomes" id="UP000594638">
    <property type="component" value="Unassembled WGS sequence"/>
</dbReference>
<reference evidence="2 3" key="1">
    <citation type="submission" date="2019-12" db="EMBL/GenBank/DDBJ databases">
        <authorList>
            <person name="Alioto T."/>
            <person name="Alioto T."/>
            <person name="Gomez Garrido J."/>
        </authorList>
    </citation>
    <scope>NUCLEOTIDE SEQUENCE [LARGE SCALE GENOMIC DNA]</scope>
</reference>
<accession>A0A8S0T3T5</accession>
<keyword evidence="3" id="KW-1185">Reference proteome</keyword>
<dbReference type="AlphaFoldDB" id="A0A8S0T3T5"/>
<comment type="caution">
    <text evidence="2">The sequence shown here is derived from an EMBL/GenBank/DDBJ whole genome shotgun (WGS) entry which is preliminary data.</text>
</comment>
<organism evidence="2 3">
    <name type="scientific">Olea europaea subsp. europaea</name>
    <dbReference type="NCBI Taxonomy" id="158383"/>
    <lineage>
        <taxon>Eukaryota</taxon>
        <taxon>Viridiplantae</taxon>
        <taxon>Streptophyta</taxon>
        <taxon>Embryophyta</taxon>
        <taxon>Tracheophyta</taxon>
        <taxon>Spermatophyta</taxon>
        <taxon>Magnoliopsida</taxon>
        <taxon>eudicotyledons</taxon>
        <taxon>Gunneridae</taxon>
        <taxon>Pentapetalae</taxon>
        <taxon>asterids</taxon>
        <taxon>lamiids</taxon>
        <taxon>Lamiales</taxon>
        <taxon>Oleaceae</taxon>
        <taxon>Oleeae</taxon>
        <taxon>Olea</taxon>
    </lineage>
</organism>
<evidence type="ECO:0000313" key="3">
    <source>
        <dbReference type="Proteomes" id="UP000594638"/>
    </source>
</evidence>
<name>A0A8S0T3T5_OLEEU</name>
<evidence type="ECO:0000256" key="1">
    <source>
        <dbReference type="SAM" id="MobiDB-lite"/>
    </source>
</evidence>
<feature type="compositionally biased region" description="Basic and acidic residues" evidence="1">
    <location>
        <begin position="1"/>
        <end position="22"/>
    </location>
</feature>
<proteinExistence type="predicted"/>